<dbReference type="InterPro" id="IPR015590">
    <property type="entry name" value="Aldehyde_DH_dom"/>
</dbReference>
<dbReference type="Gene3D" id="3.40.605.10">
    <property type="entry name" value="Aldehyde Dehydrogenase, Chain A, domain 1"/>
    <property type="match status" value="1"/>
</dbReference>
<dbReference type="CDD" id="cd07124">
    <property type="entry name" value="ALDH_PutA-P5CDH-RocA"/>
    <property type="match status" value="1"/>
</dbReference>
<dbReference type="InterPro" id="IPR005932">
    <property type="entry name" value="RocA"/>
</dbReference>
<keyword evidence="3 7" id="KW-0560">Oxidoreductase</keyword>
<evidence type="ECO:0000256" key="2">
    <source>
        <dbReference type="ARBA" id="ARBA00012884"/>
    </source>
</evidence>
<reference evidence="9" key="2">
    <citation type="submission" date="2023-04" db="EMBL/GenBank/DDBJ databases">
        <authorList>
            <person name="Bu L."/>
            <person name="Lu L."/>
            <person name="Laidemitt M.R."/>
            <person name="Zhang S.M."/>
            <person name="Mutuku M."/>
            <person name="Mkoji G."/>
            <person name="Steinauer M."/>
            <person name="Loker E.S."/>
        </authorList>
    </citation>
    <scope>NUCLEOTIDE SEQUENCE</scope>
    <source>
        <strain evidence="9">KasaAsao</strain>
        <tissue evidence="9">Whole Snail</tissue>
    </source>
</reference>
<protein>
    <recommendedName>
        <fullName evidence="2">L-glutamate gamma-semialdehyde dehydrogenase</fullName>
        <ecNumber evidence="2">1.2.1.88</ecNumber>
    </recommendedName>
</protein>
<dbReference type="EMBL" id="JASAOG010000496">
    <property type="protein sequence ID" value="KAK0038631.1"/>
    <property type="molecule type" value="Genomic_DNA"/>
</dbReference>
<evidence type="ECO:0000313" key="10">
    <source>
        <dbReference type="Proteomes" id="UP001233172"/>
    </source>
</evidence>
<evidence type="ECO:0000256" key="1">
    <source>
        <dbReference type="ARBA" id="ARBA00004786"/>
    </source>
</evidence>
<dbReference type="EC" id="1.2.1.88" evidence="2"/>
<dbReference type="SUPFAM" id="SSF53720">
    <property type="entry name" value="ALDH-like"/>
    <property type="match status" value="1"/>
</dbReference>
<dbReference type="InterPro" id="IPR029510">
    <property type="entry name" value="Ald_DH_CS_GLU"/>
</dbReference>
<dbReference type="GO" id="GO:0010133">
    <property type="term" value="P:L-proline catabolic process to L-glutamate"/>
    <property type="evidence" value="ECO:0007669"/>
    <property type="project" value="TreeGrafter"/>
</dbReference>
<dbReference type="InterPro" id="IPR016160">
    <property type="entry name" value="Ald_DH_CS_CYS"/>
</dbReference>
<comment type="catalytic activity">
    <reaction evidence="5">
        <text>L-glutamate 5-semialdehyde + NAD(+) + H2O = L-glutamate + NADH + 2 H(+)</text>
        <dbReference type="Rhea" id="RHEA:30235"/>
        <dbReference type="ChEBI" id="CHEBI:15377"/>
        <dbReference type="ChEBI" id="CHEBI:15378"/>
        <dbReference type="ChEBI" id="CHEBI:29985"/>
        <dbReference type="ChEBI" id="CHEBI:57540"/>
        <dbReference type="ChEBI" id="CHEBI:57945"/>
        <dbReference type="ChEBI" id="CHEBI:58066"/>
        <dbReference type="EC" id="1.2.1.88"/>
    </reaction>
</comment>
<dbReference type="NCBIfam" id="NF002852">
    <property type="entry name" value="PRK03137.1"/>
    <property type="match status" value="1"/>
</dbReference>
<dbReference type="InterPro" id="IPR016162">
    <property type="entry name" value="Ald_DH_N"/>
</dbReference>
<dbReference type="Pfam" id="PF00171">
    <property type="entry name" value="Aldedh"/>
    <property type="match status" value="1"/>
</dbReference>
<dbReference type="Gene3D" id="3.40.309.10">
    <property type="entry name" value="Aldehyde Dehydrogenase, Chain A, domain 2"/>
    <property type="match status" value="1"/>
</dbReference>
<comment type="pathway">
    <text evidence="1">Amino-acid degradation; L-proline degradation into L-glutamate; L-glutamate from L-proline: step 2/2.</text>
</comment>
<name>A0AAD8EST5_BIOPF</name>
<comment type="caution">
    <text evidence="9">The sequence shown here is derived from an EMBL/GenBank/DDBJ whole genome shotgun (WGS) entry which is preliminary data.</text>
</comment>
<dbReference type="InterPro" id="IPR050485">
    <property type="entry name" value="Proline_metab_enzyme"/>
</dbReference>
<dbReference type="Proteomes" id="UP001233172">
    <property type="component" value="Unassembled WGS sequence"/>
</dbReference>
<evidence type="ECO:0000256" key="5">
    <source>
        <dbReference type="ARBA" id="ARBA00048142"/>
    </source>
</evidence>
<organism evidence="9 10">
    <name type="scientific">Biomphalaria pfeifferi</name>
    <name type="common">Bloodfluke planorb</name>
    <name type="synonym">Freshwater snail</name>
    <dbReference type="NCBI Taxonomy" id="112525"/>
    <lineage>
        <taxon>Eukaryota</taxon>
        <taxon>Metazoa</taxon>
        <taxon>Spiralia</taxon>
        <taxon>Lophotrochozoa</taxon>
        <taxon>Mollusca</taxon>
        <taxon>Gastropoda</taxon>
        <taxon>Heterobranchia</taxon>
        <taxon>Euthyneura</taxon>
        <taxon>Panpulmonata</taxon>
        <taxon>Hygrophila</taxon>
        <taxon>Lymnaeoidea</taxon>
        <taxon>Planorbidae</taxon>
        <taxon>Biomphalaria</taxon>
    </lineage>
</organism>
<gene>
    <name evidence="9" type="ORF">Bpfe_031575</name>
</gene>
<sequence length="499" mass="54131">MRAAIEQVRSELGREYPLIINGEKITTDKKFESINPAEKSQVVGVFSDADADAENLTAKAIEAATNAFDVWKNVSPENRVEYLFKAADIIRQRKHYFSAWMCFETGKTWAEADGDTAEAIDFLEFYGREMLKWAGNQPVTPSPYQENNSFEYIPLGVGAIIPPWNFPLAIMAGMTMAAVVCGNTTVLKPSPDAPTIAYKFMEVLEEVGLPAGVVNFVVGSGAAVGEQMVQSPYVRFISFTGSKKVGLHIYEEAAKTREGQKWMKRVVAEMGGKDATIVCADADLDSAAQGVVQAAFGFQGQKCSACSRLIVEESVHDELLEKIVALTKEIKIGPAIEGETQMTAVINEKSFKNATSMINKGVEEGGKIILGGNGDDSNGFYIEPTIIDDVKAGSTVEQQEIFAPVLAVIKVKDYDEALKVANGTDYGLTGAVYSTTGANLERARREFHVGNLYLNRKCTGALVGVHPFGGFNMSGTDSKAGGREYLLQFLQGKSIAQKI</sequence>
<keyword evidence="4" id="KW-0520">NAD</keyword>
<dbReference type="GO" id="GO:0009898">
    <property type="term" value="C:cytoplasmic side of plasma membrane"/>
    <property type="evidence" value="ECO:0007669"/>
    <property type="project" value="TreeGrafter"/>
</dbReference>
<dbReference type="PROSITE" id="PS00070">
    <property type="entry name" value="ALDEHYDE_DEHYDR_CYS"/>
    <property type="match status" value="1"/>
</dbReference>
<dbReference type="GO" id="GO:0003842">
    <property type="term" value="F:L-glutamate gamma-semialdehyde dehydrogenase activity"/>
    <property type="evidence" value="ECO:0007669"/>
    <property type="project" value="UniProtKB-EC"/>
</dbReference>
<dbReference type="PANTHER" id="PTHR42862:SF1">
    <property type="entry name" value="DELTA-1-PYRROLINE-5-CARBOXYLATE DEHYDROGENASE 2, ISOFORM A-RELATED"/>
    <property type="match status" value="1"/>
</dbReference>
<reference evidence="9" key="1">
    <citation type="journal article" date="2023" name="PLoS Negl. Trop. Dis.">
        <title>A genome sequence for Biomphalaria pfeifferi, the major vector snail for the human-infecting parasite Schistosoma mansoni.</title>
        <authorList>
            <person name="Bu L."/>
            <person name="Lu L."/>
            <person name="Laidemitt M.R."/>
            <person name="Zhang S.M."/>
            <person name="Mutuku M."/>
            <person name="Mkoji G."/>
            <person name="Steinauer M."/>
            <person name="Loker E.S."/>
        </authorList>
    </citation>
    <scope>NUCLEOTIDE SEQUENCE</scope>
    <source>
        <strain evidence="9">KasaAsao</strain>
    </source>
</reference>
<dbReference type="InterPro" id="IPR016161">
    <property type="entry name" value="Ald_DH/histidinol_DH"/>
</dbReference>
<dbReference type="InterPro" id="IPR016163">
    <property type="entry name" value="Ald_DH_C"/>
</dbReference>
<evidence type="ECO:0000256" key="7">
    <source>
        <dbReference type="RuleBase" id="RU003345"/>
    </source>
</evidence>
<dbReference type="FunFam" id="3.40.309.10:FF:000005">
    <property type="entry name" value="1-pyrroline-5-carboxylate dehydrogenase 1"/>
    <property type="match status" value="1"/>
</dbReference>
<evidence type="ECO:0000256" key="6">
    <source>
        <dbReference type="PROSITE-ProRule" id="PRU10007"/>
    </source>
</evidence>
<accession>A0AAD8EST5</accession>
<dbReference type="PANTHER" id="PTHR42862">
    <property type="entry name" value="DELTA-1-PYRROLINE-5-CARBOXYLATE DEHYDROGENASE 1, ISOFORM A-RELATED"/>
    <property type="match status" value="1"/>
</dbReference>
<dbReference type="NCBIfam" id="TIGR01237">
    <property type="entry name" value="D1pyr5carbox2"/>
    <property type="match status" value="1"/>
</dbReference>
<evidence type="ECO:0000259" key="8">
    <source>
        <dbReference type="Pfam" id="PF00171"/>
    </source>
</evidence>
<keyword evidence="10" id="KW-1185">Reference proteome</keyword>
<evidence type="ECO:0000313" key="9">
    <source>
        <dbReference type="EMBL" id="KAK0038631.1"/>
    </source>
</evidence>
<feature type="domain" description="Aldehyde dehydrogenase" evidence="8">
    <location>
        <begin position="28"/>
        <end position="495"/>
    </location>
</feature>
<evidence type="ECO:0000256" key="3">
    <source>
        <dbReference type="ARBA" id="ARBA00023002"/>
    </source>
</evidence>
<evidence type="ECO:0000256" key="4">
    <source>
        <dbReference type="ARBA" id="ARBA00023027"/>
    </source>
</evidence>
<proteinExistence type="inferred from homology"/>
<dbReference type="AlphaFoldDB" id="A0AAD8EST5"/>
<feature type="active site" evidence="6">
    <location>
        <position position="269"/>
    </location>
</feature>
<comment type="similarity">
    <text evidence="7">Belongs to the aldehyde dehydrogenase family.</text>
</comment>
<dbReference type="PROSITE" id="PS00687">
    <property type="entry name" value="ALDEHYDE_DEHYDR_GLU"/>
    <property type="match status" value="1"/>
</dbReference>
<dbReference type="FunFam" id="3.40.605.10:FF:000045">
    <property type="entry name" value="1-pyrroline-5-carboxylate dehydrogenase 1"/>
    <property type="match status" value="1"/>
</dbReference>